<evidence type="ECO:0000313" key="2">
    <source>
        <dbReference type="Proteomes" id="UP000625210"/>
    </source>
</evidence>
<sequence>MVSTNFDANRAWLSDEDLFQRLNVKDSQSLKDAMEEGRLQKKDELLVIKRGAEVHAFSTFQMAYHHTAQGKLAGEPYLVAF</sequence>
<reference evidence="1" key="1">
    <citation type="journal article" date="2014" name="Int. J. Syst. Evol. Microbiol.">
        <title>Complete genome sequence of Corynebacterium casei LMG S-19264T (=DSM 44701T), isolated from a smear-ripened cheese.</title>
        <authorList>
            <consortium name="US DOE Joint Genome Institute (JGI-PGF)"/>
            <person name="Walter F."/>
            <person name="Albersmeier A."/>
            <person name="Kalinowski J."/>
            <person name="Ruckert C."/>
        </authorList>
    </citation>
    <scope>NUCLEOTIDE SEQUENCE</scope>
    <source>
        <strain evidence="1">CGMCC 1.15179</strain>
    </source>
</reference>
<dbReference type="Proteomes" id="UP000625210">
    <property type="component" value="Unassembled WGS sequence"/>
</dbReference>
<name>A0A8J2VL44_9BACL</name>
<accession>A0A8J2VL44</accession>
<dbReference type="AlphaFoldDB" id="A0A8J2VL44"/>
<proteinExistence type="predicted"/>
<protein>
    <submittedName>
        <fullName evidence="1">Uncharacterized protein</fullName>
    </submittedName>
</protein>
<comment type="caution">
    <text evidence="1">The sequence shown here is derived from an EMBL/GenBank/DDBJ whole genome shotgun (WGS) entry which is preliminary data.</text>
</comment>
<dbReference type="EMBL" id="BMHQ01000022">
    <property type="protein sequence ID" value="GGE29511.1"/>
    <property type="molecule type" value="Genomic_DNA"/>
</dbReference>
<gene>
    <name evidence="1" type="ORF">GCM10011571_34530</name>
</gene>
<keyword evidence="2" id="KW-1185">Reference proteome</keyword>
<reference evidence="1" key="2">
    <citation type="submission" date="2020-09" db="EMBL/GenBank/DDBJ databases">
        <authorList>
            <person name="Sun Q."/>
            <person name="Zhou Y."/>
        </authorList>
    </citation>
    <scope>NUCLEOTIDE SEQUENCE</scope>
    <source>
        <strain evidence="1">CGMCC 1.15179</strain>
    </source>
</reference>
<evidence type="ECO:0000313" key="1">
    <source>
        <dbReference type="EMBL" id="GGE29511.1"/>
    </source>
</evidence>
<organism evidence="1 2">
    <name type="scientific">Marinithermofilum abyssi</name>
    <dbReference type="NCBI Taxonomy" id="1571185"/>
    <lineage>
        <taxon>Bacteria</taxon>
        <taxon>Bacillati</taxon>
        <taxon>Bacillota</taxon>
        <taxon>Bacilli</taxon>
        <taxon>Bacillales</taxon>
        <taxon>Thermoactinomycetaceae</taxon>
        <taxon>Marinithermofilum</taxon>
    </lineage>
</organism>